<sequence>MVESIVTVVIEVAKCLAPPTEHQFNYFRNYKSNFKNLKEELENLKGDRDSMQHRVEDAKRQGEVIEGNVEKWLTKAKNIVIDAEKIIGDEEKANNRCFKGLCPNLKTRYQLSKAAQEQLKPIVNHRKEGIQFHTISYRTIPEDISLQSSTGYEAFESRFSTLRDIRNALTNANAGIIGVYGMGGIGKTTLVKAVARQAKERKLFDQVVFSEVSQTPNIKDIQKEIAEKLGLILHEETVSRRASRLYERLKEEKKILVVLDNLWKCLNLETVGIPYGDDHKGCKILLTSRDRSVLLKMGSAPPFLIGVLNEEEAWRLFKMTAGDDVEHRELNSTARNVAMACGGLPIALTTIARALRNRSMREWKNALQQLRAPSSVNFEGISAEAYSAIDLSIKYLRGDKLRKILLLCSLMGNRIATSDLFKYCMGWGILKGVNKMADARIKLDALVQELRDSSLLLAGDNNEELSMHDIVRDVATSTACHDQNVFVVRDENVWGWPDDEDALEKCYAISIIDSIIPELPEGLEYPKLEFLFMCSKDPFVEINISKSFFKEMRMLRVVGFSKMQLSSLPSSMDLLVNLQTLSLDQSMLGDIAIIGKLKNLEILSMINSDIVKLPEAFGLLTKLRLLDLTDCFQLKVIAPNVMSSLIRLEELYMRNCFVQWEVPGLNTERSCAGLDELMHLPRLTSLEIDIGNDDILPEGFFSRRLENFKISVGDAESVIPSEVLMADDWFRFSRPFFFIANQQTLRMLKLKLNSTTICSKKLQGIRNVEYLCLDKLQGIKNVLFELDAEIFSQLKHLRVQNNPDFLCIVDSMERVPCDSFPLLQTLTLYNLINLERICSDPLKVESFNELRTMKIENCDKLSNIFLLSATNCLPRLERISVIDCSNMEEIFAVCGEADINNNNAIEKIDFAELKSLSLGNLPKLSSFCSEVKAPSASSNRQDLQDELTGITLSNEISLEDSLDTSTPFFNEKVVLPNLEALELYQINLEKIWHNQLPAMLPGFQSLTRLIVCQCFNLKYIFSASMLRSIEQLQHLEIHDCISLEEIIYVEGADQVNPCFIFQRLTSLRLLRLPELKCLYPRMHTSKWPSLKTLQVCSCDKMKTFASELSSSGGNIDSNQLRISMQQPLFFEEKGNFPQHLFGRLRQLEVWHDDLAAGFPVGLLEVLCSLENLVLSCNSYEEIFSNEGCLEKHVDVRKFARIKSLRLVCLNHLIKYLLKQDSQLNSIFQYLEFLSLHYCQNLLSLLPLSSSISFGNLTHLVVHDCEKLVSLVTCSVAKSLERLVMLSISGCSAMRQVIIGCGQGDSDIAAANLKEEIVFSKLRYIGLLDLENLTSFCSGAANYTIKFPSLEDLSVTGCRNMKIFTTGDLVTPKRVNVWFSERECRWDYDLNTIIRHLHQEQLPKPNEGERKGRSFILVVDTVLEGEFLID</sequence>
<keyword evidence="4" id="KW-0067">ATP-binding</keyword>
<organism evidence="8 9">
    <name type="scientific">Citrus x changshan-huyou</name>
    <dbReference type="NCBI Taxonomy" id="2935761"/>
    <lineage>
        <taxon>Eukaryota</taxon>
        <taxon>Viridiplantae</taxon>
        <taxon>Streptophyta</taxon>
        <taxon>Embryophyta</taxon>
        <taxon>Tracheophyta</taxon>
        <taxon>Spermatophyta</taxon>
        <taxon>Magnoliopsida</taxon>
        <taxon>eudicotyledons</taxon>
        <taxon>Gunneridae</taxon>
        <taxon>Pentapetalae</taxon>
        <taxon>rosids</taxon>
        <taxon>malvids</taxon>
        <taxon>Sapindales</taxon>
        <taxon>Rutaceae</taxon>
        <taxon>Aurantioideae</taxon>
        <taxon>Citrus</taxon>
    </lineage>
</organism>
<comment type="caution">
    <text evidence="8">The sequence shown here is derived from an EMBL/GenBank/DDBJ whole genome shotgun (WGS) entry which is preliminary data.</text>
</comment>
<dbReference type="GO" id="GO:0006952">
    <property type="term" value="P:defense response"/>
    <property type="evidence" value="ECO:0007669"/>
    <property type="project" value="UniProtKB-KW"/>
</dbReference>
<evidence type="ECO:0000259" key="7">
    <source>
        <dbReference type="Pfam" id="PF23247"/>
    </source>
</evidence>
<dbReference type="GO" id="GO:0005524">
    <property type="term" value="F:ATP binding"/>
    <property type="evidence" value="ECO:0007669"/>
    <property type="project" value="UniProtKB-KW"/>
</dbReference>
<proteinExistence type="inferred from homology"/>
<dbReference type="InterPro" id="IPR032675">
    <property type="entry name" value="LRR_dom_sf"/>
</dbReference>
<dbReference type="PANTHER" id="PTHR33463">
    <property type="entry name" value="NB-ARC DOMAIN-CONTAINING PROTEIN-RELATED"/>
    <property type="match status" value="1"/>
</dbReference>
<evidence type="ECO:0000256" key="2">
    <source>
        <dbReference type="ARBA" id="ARBA00022741"/>
    </source>
</evidence>
<evidence type="ECO:0000256" key="4">
    <source>
        <dbReference type="ARBA" id="ARBA00022840"/>
    </source>
</evidence>
<keyword evidence="5" id="KW-0175">Coiled coil</keyword>
<dbReference type="PROSITE" id="PS00018">
    <property type="entry name" value="EF_HAND_1"/>
    <property type="match status" value="1"/>
</dbReference>
<keyword evidence="2" id="KW-0547">Nucleotide-binding</keyword>
<evidence type="ECO:0000313" key="8">
    <source>
        <dbReference type="EMBL" id="KAK9215501.1"/>
    </source>
</evidence>
<evidence type="ECO:0000256" key="5">
    <source>
        <dbReference type="SAM" id="Coils"/>
    </source>
</evidence>
<evidence type="ECO:0000259" key="6">
    <source>
        <dbReference type="Pfam" id="PF00931"/>
    </source>
</evidence>
<dbReference type="EMBL" id="JBCGBO010000003">
    <property type="protein sequence ID" value="KAK9215501.1"/>
    <property type="molecule type" value="Genomic_DNA"/>
</dbReference>
<dbReference type="InterPro" id="IPR057135">
    <property type="entry name" value="At4g27190-like_LRR"/>
</dbReference>
<keyword evidence="9" id="KW-1185">Reference proteome</keyword>
<dbReference type="FunFam" id="3.40.50.300:FF:001091">
    <property type="entry name" value="Probable disease resistance protein At1g61300"/>
    <property type="match status" value="1"/>
</dbReference>
<dbReference type="Pfam" id="PF00931">
    <property type="entry name" value="NB-ARC"/>
    <property type="match status" value="1"/>
</dbReference>
<dbReference type="Gene3D" id="1.10.8.430">
    <property type="entry name" value="Helical domain of apoptotic protease-activating factors"/>
    <property type="match status" value="1"/>
</dbReference>
<evidence type="ECO:0008006" key="10">
    <source>
        <dbReference type="Google" id="ProtNLM"/>
    </source>
</evidence>
<dbReference type="Gene3D" id="3.40.50.300">
    <property type="entry name" value="P-loop containing nucleotide triphosphate hydrolases"/>
    <property type="match status" value="1"/>
</dbReference>
<dbReference type="InterPro" id="IPR027417">
    <property type="entry name" value="P-loop_NTPase"/>
</dbReference>
<feature type="domain" description="NB-ARC" evidence="6">
    <location>
        <begin position="162"/>
        <end position="322"/>
    </location>
</feature>
<dbReference type="InterPro" id="IPR050905">
    <property type="entry name" value="Plant_NBS-LRR"/>
</dbReference>
<dbReference type="GO" id="GO:0043531">
    <property type="term" value="F:ADP binding"/>
    <property type="evidence" value="ECO:0007669"/>
    <property type="project" value="InterPro"/>
</dbReference>
<evidence type="ECO:0000256" key="3">
    <source>
        <dbReference type="ARBA" id="ARBA00022821"/>
    </source>
</evidence>
<protein>
    <recommendedName>
        <fullName evidence="10">AAA+ ATPase domain-containing protein</fullName>
    </recommendedName>
</protein>
<feature type="domain" description="Disease resistance protein At4g27190-like leucine-rich repeats" evidence="7">
    <location>
        <begin position="751"/>
        <end position="884"/>
    </location>
</feature>
<dbReference type="SUPFAM" id="SSF52058">
    <property type="entry name" value="L domain-like"/>
    <property type="match status" value="2"/>
</dbReference>
<dbReference type="PANTHER" id="PTHR33463:SF198">
    <property type="entry name" value="RPP4C3"/>
    <property type="match status" value="1"/>
</dbReference>
<dbReference type="InterPro" id="IPR042197">
    <property type="entry name" value="Apaf_helical"/>
</dbReference>
<dbReference type="Pfam" id="PF23247">
    <property type="entry name" value="LRR_RPS2"/>
    <property type="match status" value="4"/>
</dbReference>
<dbReference type="PRINTS" id="PR00364">
    <property type="entry name" value="DISEASERSIST"/>
</dbReference>
<dbReference type="Proteomes" id="UP001428341">
    <property type="component" value="Unassembled WGS sequence"/>
</dbReference>
<comment type="similarity">
    <text evidence="1">Belongs to the disease resistance NB-LRR family.</text>
</comment>
<feature type="domain" description="Disease resistance protein At4g27190-like leucine-rich repeats" evidence="7">
    <location>
        <begin position="1132"/>
        <end position="1248"/>
    </location>
</feature>
<dbReference type="InterPro" id="IPR018247">
    <property type="entry name" value="EF_Hand_1_Ca_BS"/>
</dbReference>
<evidence type="ECO:0000256" key="1">
    <source>
        <dbReference type="ARBA" id="ARBA00008894"/>
    </source>
</evidence>
<reference evidence="8 9" key="1">
    <citation type="submission" date="2024-05" db="EMBL/GenBank/DDBJ databases">
        <title>Haplotype-resolved chromosome-level genome assembly of Huyou (Citrus changshanensis).</title>
        <authorList>
            <person name="Miao C."/>
            <person name="Chen W."/>
            <person name="Wu Y."/>
            <person name="Wang L."/>
            <person name="Zhao S."/>
            <person name="Grierson D."/>
            <person name="Xu C."/>
            <person name="Chen K."/>
        </authorList>
    </citation>
    <scope>NUCLEOTIDE SEQUENCE [LARGE SCALE GENOMIC DNA]</scope>
    <source>
        <strain evidence="8">01-14</strain>
        <tissue evidence="8">Leaf</tissue>
    </source>
</reference>
<dbReference type="Gene3D" id="3.80.10.10">
    <property type="entry name" value="Ribonuclease Inhibitor"/>
    <property type="match status" value="3"/>
</dbReference>
<dbReference type="SUPFAM" id="SSF52540">
    <property type="entry name" value="P-loop containing nucleoside triphosphate hydrolases"/>
    <property type="match status" value="1"/>
</dbReference>
<dbReference type="InterPro" id="IPR002182">
    <property type="entry name" value="NB-ARC"/>
</dbReference>
<gene>
    <name evidence="8" type="ORF">WN944_007506</name>
</gene>
<feature type="domain" description="Disease resistance protein At4g27190-like leucine-rich repeats" evidence="7">
    <location>
        <begin position="978"/>
        <end position="1103"/>
    </location>
</feature>
<feature type="coiled-coil region" evidence="5">
    <location>
        <begin position="27"/>
        <end position="61"/>
    </location>
</feature>
<evidence type="ECO:0000313" key="9">
    <source>
        <dbReference type="Proteomes" id="UP001428341"/>
    </source>
</evidence>
<name>A0AAP0ML61_9ROSI</name>
<feature type="domain" description="Disease resistance protein At4g27190-like leucine-rich repeats" evidence="7">
    <location>
        <begin position="1250"/>
        <end position="1361"/>
    </location>
</feature>
<keyword evidence="3" id="KW-0611">Plant defense</keyword>
<accession>A0AAP0ML61</accession>